<dbReference type="InterPro" id="IPR020025">
    <property type="entry name" value="PseB"/>
</dbReference>
<proteinExistence type="inferred from homology"/>
<dbReference type="InterPro" id="IPR003869">
    <property type="entry name" value="Polysac_CapD-like"/>
</dbReference>
<evidence type="ECO:0000259" key="2">
    <source>
        <dbReference type="Pfam" id="PF02719"/>
    </source>
</evidence>
<dbReference type="EMBL" id="QGMZ01000060">
    <property type="protein sequence ID" value="PWR69598.1"/>
    <property type="molecule type" value="Genomic_DNA"/>
</dbReference>
<accession>A0A2V2MZ40</accession>
<dbReference type="SUPFAM" id="SSF51735">
    <property type="entry name" value="NAD(P)-binding Rossmann-fold domains"/>
    <property type="match status" value="1"/>
</dbReference>
<evidence type="ECO:0000256" key="1">
    <source>
        <dbReference type="ARBA" id="ARBA00007430"/>
    </source>
</evidence>
<comment type="similarity">
    <text evidence="1">Belongs to the polysaccharide synthase family.</text>
</comment>
<dbReference type="RefSeq" id="WP_109942400.1">
    <property type="nucleotide sequence ID" value="NZ_CP176366.1"/>
</dbReference>
<protein>
    <submittedName>
        <fullName evidence="3">UDP-N-acetylglucosamine 4,6-dehydratase (Inverting)</fullName>
    </submittedName>
</protein>
<dbReference type="PANTHER" id="PTHR43318">
    <property type="entry name" value="UDP-N-ACETYLGLUCOSAMINE 4,6-DEHYDRATASE"/>
    <property type="match status" value="1"/>
</dbReference>
<dbReference type="GeneID" id="97609298"/>
<comment type="caution">
    <text evidence="3">The sequence shown here is derived from an EMBL/GenBank/DDBJ whole genome shotgun (WGS) entry which is preliminary data.</text>
</comment>
<dbReference type="Proteomes" id="UP000245934">
    <property type="component" value="Unassembled WGS sequence"/>
</dbReference>
<sequence>MSFFDNKTILITGGTGSFGNAFTSRLLNNHNPHSIRIYSRGEYLQWKMQQKFSDNRLRFFIGDVRDKNRLNRALNDVDIVVHAAALKQVPACEYNPIEAVRTNIDGTTNLIDASIDNSVERLMALSTDKAVHPVNLYGATKMVAEKLFIQGNAYSGKNSTRFSCVRYGNVVGSRGSIVPLFDKQKEEGKISITDPRMTRFWLTLDQGAVFVDSCTRIMKGGEIFVPKIASMKITDLAEAMAPGIPHEYIGIRPGEKIHEVLITEDEARHTRDLKGYYIIDPEISFWNGHKKDHTYTLPEGFRYSSETNTEWLDEEGLRQMLAESHP</sequence>
<evidence type="ECO:0000313" key="4">
    <source>
        <dbReference type="Proteomes" id="UP000245934"/>
    </source>
</evidence>
<dbReference type="AlphaFoldDB" id="A0A2V2MZ40"/>
<name>A0A2V2MZ40_9EURY</name>
<dbReference type="PANTHER" id="PTHR43318:SF2">
    <property type="entry name" value="UDP-N-ACETYLGLUCOSAMINE 4,6-DEHYDRATASE (INVERTING)"/>
    <property type="match status" value="1"/>
</dbReference>
<gene>
    <name evidence="3" type="primary">pseB</name>
    <name evidence="3" type="ORF">DLD82_17370</name>
</gene>
<dbReference type="Pfam" id="PF02719">
    <property type="entry name" value="Polysacc_synt_2"/>
    <property type="match status" value="1"/>
</dbReference>
<evidence type="ECO:0000313" key="3">
    <source>
        <dbReference type="EMBL" id="PWR69598.1"/>
    </source>
</evidence>
<dbReference type="CDD" id="cd05237">
    <property type="entry name" value="UDP_invert_4-6DH_SDR_e"/>
    <property type="match status" value="1"/>
</dbReference>
<dbReference type="OrthoDB" id="4907at2157"/>
<dbReference type="InterPro" id="IPR051203">
    <property type="entry name" value="Polysaccharide_Synthase-Rel"/>
</dbReference>
<reference evidence="3 4" key="1">
    <citation type="submission" date="2018-05" db="EMBL/GenBank/DDBJ databases">
        <title>Draft genome of Methanospirillum stamsii Pt1.</title>
        <authorList>
            <person name="Dueholm M.S."/>
            <person name="Nielsen P.H."/>
            <person name="Bakmann L.F."/>
            <person name="Otzen D.E."/>
        </authorList>
    </citation>
    <scope>NUCLEOTIDE SEQUENCE [LARGE SCALE GENOMIC DNA]</scope>
    <source>
        <strain evidence="3 4">Pt1</strain>
    </source>
</reference>
<dbReference type="InterPro" id="IPR036291">
    <property type="entry name" value="NAD(P)-bd_dom_sf"/>
</dbReference>
<organism evidence="3 4">
    <name type="scientific">Methanospirillum stamsii</name>
    <dbReference type="NCBI Taxonomy" id="1277351"/>
    <lineage>
        <taxon>Archaea</taxon>
        <taxon>Methanobacteriati</taxon>
        <taxon>Methanobacteriota</taxon>
        <taxon>Stenosarchaea group</taxon>
        <taxon>Methanomicrobia</taxon>
        <taxon>Methanomicrobiales</taxon>
        <taxon>Methanospirillaceae</taxon>
        <taxon>Methanospirillum</taxon>
    </lineage>
</organism>
<dbReference type="NCBIfam" id="TIGR03589">
    <property type="entry name" value="PseB"/>
    <property type="match status" value="1"/>
</dbReference>
<dbReference type="Gene3D" id="3.40.50.720">
    <property type="entry name" value="NAD(P)-binding Rossmann-like Domain"/>
    <property type="match status" value="1"/>
</dbReference>
<keyword evidence="4" id="KW-1185">Reference proteome</keyword>
<feature type="domain" description="Polysaccharide biosynthesis protein CapD-like" evidence="2">
    <location>
        <begin position="9"/>
        <end position="279"/>
    </location>
</feature>